<keyword evidence="2" id="KW-1185">Reference proteome</keyword>
<organism evidence="1 2">
    <name type="scientific">Schizophyllum amplum</name>
    <dbReference type="NCBI Taxonomy" id="97359"/>
    <lineage>
        <taxon>Eukaryota</taxon>
        <taxon>Fungi</taxon>
        <taxon>Dikarya</taxon>
        <taxon>Basidiomycota</taxon>
        <taxon>Agaricomycotina</taxon>
        <taxon>Agaricomycetes</taxon>
        <taxon>Agaricomycetidae</taxon>
        <taxon>Agaricales</taxon>
        <taxon>Schizophyllaceae</taxon>
        <taxon>Schizophyllum</taxon>
    </lineage>
</organism>
<dbReference type="AlphaFoldDB" id="A0A550BU28"/>
<dbReference type="EMBL" id="VDMD01000081">
    <property type="protein sequence ID" value="TRM56045.1"/>
    <property type="molecule type" value="Genomic_DNA"/>
</dbReference>
<accession>A0A550BU28</accession>
<proteinExistence type="predicted"/>
<evidence type="ECO:0000313" key="2">
    <source>
        <dbReference type="Proteomes" id="UP000320762"/>
    </source>
</evidence>
<evidence type="ECO:0000313" key="1">
    <source>
        <dbReference type="EMBL" id="TRM56045.1"/>
    </source>
</evidence>
<dbReference type="Proteomes" id="UP000320762">
    <property type="component" value="Unassembled WGS sequence"/>
</dbReference>
<name>A0A550BU28_9AGAR</name>
<gene>
    <name evidence="1" type="ORF">BD626DRAFT_520906</name>
</gene>
<sequence>MRWLGRARPLKRQIVVALLLVLAMLIGILEVLLIDLVHTLEFVQDEGSDTPSVVAVIFKQHPPVDPRHPCTNSFKHCHMPTLRSVHVLAAYDNWRVVVVVWRMGSVRRGEGRRWMSSAEMGEPLRGCKVVVVCGPCRDRRSDCDADGPQVCERSRMGCEAGGWYVGVANLDTATLKGPCMRGVGVRNATR</sequence>
<reference evidence="1 2" key="1">
    <citation type="journal article" date="2019" name="New Phytol.">
        <title>Comparative genomics reveals unique wood-decay strategies and fruiting body development in the Schizophyllaceae.</title>
        <authorList>
            <person name="Almasi E."/>
            <person name="Sahu N."/>
            <person name="Krizsan K."/>
            <person name="Balint B."/>
            <person name="Kovacs G.M."/>
            <person name="Kiss B."/>
            <person name="Cseklye J."/>
            <person name="Drula E."/>
            <person name="Henrissat B."/>
            <person name="Nagy I."/>
            <person name="Chovatia M."/>
            <person name="Adam C."/>
            <person name="LaButti K."/>
            <person name="Lipzen A."/>
            <person name="Riley R."/>
            <person name="Grigoriev I.V."/>
            <person name="Nagy L.G."/>
        </authorList>
    </citation>
    <scope>NUCLEOTIDE SEQUENCE [LARGE SCALE GENOMIC DNA]</scope>
    <source>
        <strain evidence="1 2">NL-1724</strain>
    </source>
</reference>
<protein>
    <submittedName>
        <fullName evidence="1">Uncharacterized protein</fullName>
    </submittedName>
</protein>
<comment type="caution">
    <text evidence="1">The sequence shown here is derived from an EMBL/GenBank/DDBJ whole genome shotgun (WGS) entry which is preliminary data.</text>
</comment>